<dbReference type="CDD" id="cd22459">
    <property type="entry name" value="KH-I_PEPPER_rpt1_like"/>
    <property type="match status" value="2"/>
</dbReference>
<dbReference type="InterPro" id="IPR004087">
    <property type="entry name" value="KH_dom"/>
</dbReference>
<keyword evidence="8" id="KW-1185">Reference proteome</keyword>
<feature type="compositionally biased region" description="Polar residues" evidence="3">
    <location>
        <begin position="13"/>
        <end position="26"/>
    </location>
</feature>
<evidence type="ECO:0000259" key="4">
    <source>
        <dbReference type="SMART" id="SM00322"/>
    </source>
</evidence>
<dbReference type="Proteomes" id="UP000327085">
    <property type="component" value="Chromosome 8"/>
</dbReference>
<evidence type="ECO:0000313" key="7">
    <source>
        <dbReference type="Proteomes" id="UP000327085"/>
    </source>
</evidence>
<dbReference type="EMBL" id="CABIKO010000585">
    <property type="protein sequence ID" value="VVA37903.1"/>
    <property type="molecule type" value="Genomic_DNA"/>
</dbReference>
<dbReference type="PANTHER" id="PTHR10288">
    <property type="entry name" value="KH DOMAIN CONTAINING RNA BINDING PROTEIN"/>
    <property type="match status" value="1"/>
</dbReference>
<dbReference type="Gene3D" id="3.30.310.210">
    <property type="match status" value="1"/>
</dbReference>
<reference evidence="5 8" key="3">
    <citation type="journal article" date="2022" name="G3 (Bethesda)">
        <title>Whole-genome sequence and methylome profiling of the almond [Prunus dulcis (Mill.) D.A. Webb] cultivar 'Nonpareil'.</title>
        <authorList>
            <person name="D'Amico-Willman K.M."/>
            <person name="Ouma W.Z."/>
            <person name="Meulia T."/>
            <person name="Sideli G.M."/>
            <person name="Gradziel T.M."/>
            <person name="Fresnedo-Ramirez J."/>
        </authorList>
    </citation>
    <scope>NUCLEOTIDE SEQUENCE [LARGE SCALE GENOMIC DNA]</scope>
    <source>
        <strain evidence="5">Clone GOH B32 T37-40</strain>
    </source>
</reference>
<dbReference type="EMBL" id="JAJFAZ020000008">
    <property type="protein sequence ID" value="KAI5313742.1"/>
    <property type="molecule type" value="Genomic_DNA"/>
</dbReference>
<reference evidence="7" key="2">
    <citation type="journal article" date="2020" name="Plant J.">
        <title>Transposons played a major role in the diversification between the closely related almond and peach genomes: results from the almond genome sequence.</title>
        <authorList>
            <person name="Alioto T."/>
            <person name="Alexiou K.G."/>
            <person name="Bardil A."/>
            <person name="Barteri F."/>
            <person name="Castanera R."/>
            <person name="Cruz F."/>
            <person name="Dhingra A."/>
            <person name="Duval H."/>
            <person name="Fernandez I Marti A."/>
            <person name="Frias L."/>
            <person name="Galan B."/>
            <person name="Garcia J.L."/>
            <person name="Howad W."/>
            <person name="Gomez-Garrido J."/>
            <person name="Gut M."/>
            <person name="Julca I."/>
            <person name="Morata J."/>
            <person name="Puigdomenech P."/>
            <person name="Ribeca P."/>
            <person name="Rubio Cabetas M.J."/>
            <person name="Vlasova A."/>
            <person name="Wirthensohn M."/>
            <person name="Garcia-Mas J."/>
            <person name="Gabaldon T."/>
            <person name="Casacuberta J.M."/>
            <person name="Arus P."/>
        </authorList>
    </citation>
    <scope>NUCLEOTIDE SEQUENCE [LARGE SCALE GENOMIC DNA]</scope>
    <source>
        <strain evidence="7">cv. Texas</strain>
    </source>
</reference>
<dbReference type="Gene3D" id="3.30.1370.10">
    <property type="entry name" value="K Homology domain, type 1"/>
    <property type="match status" value="3"/>
</dbReference>
<feature type="domain" description="K Homology" evidence="4">
    <location>
        <begin position="304"/>
        <end position="377"/>
    </location>
</feature>
<sequence>MGSTFLSLPAKRSLSTMSSDPNFENGSSKRSRPPPPPLSVPPGHVAFRMLCHASRIGGVIGKSGSVIKQLQQATGAKIRIEEAQVESPDRVVVVVAPSAIRSKIWLRTPGLENVNVGGGGGEEEIEVSKAQEALLRVFERILEVAAETGAIPADVGVVSCRFLAEAAQVGSVIGKGGKVVEKIRKETGCKIRVLNEKLPACAFSTDEMVEIEGDILSVKKALVAVSGRLQDCPPVDKTRMTGSRPLEPVPYETLPDLRLDHLSQRNSMLTSLPSSSMSYASSGVRPSSIEAERIPTLETKMVQQEVTFKILCANDRVGGVIGKGGAIVRALQNETGAAISIGPSVAECDERLITVAASESPESRYSAAQKGIVLVFARSVEAGIEKGRDSSSNKGSSLTARLVVPSNQVGCLLGKGGVIVSEIRKVTGTGIRIIGGDQVPKCALENDEVVQISGDFSSVQDALYNITGRLRDNLFSSTVNNYGRRSSSSMLTDTSPYGRLRDPTPIGFQPSSSVGINHGLSRHTTLTQSMDHLGLSHSLDHPSSSPRPWASQMVASRGITDTGRGLTSLKSGTELGSGNKSAIVTNTTVEIIVPENVIGSVYGENGSNLARLRQISGAKVIVHEPRPGTTDRIIVISGTPDETQAAQSLLHAFILTGPS</sequence>
<dbReference type="Proteomes" id="UP001054821">
    <property type="component" value="Chromosome 8"/>
</dbReference>
<dbReference type="InterPro" id="IPR036612">
    <property type="entry name" value="KH_dom_type_1_sf"/>
</dbReference>
<evidence type="ECO:0000313" key="8">
    <source>
        <dbReference type="Proteomes" id="UP001054821"/>
    </source>
</evidence>
<evidence type="ECO:0000313" key="5">
    <source>
        <dbReference type="EMBL" id="KAI5313742.1"/>
    </source>
</evidence>
<dbReference type="CDD" id="cd22460">
    <property type="entry name" value="KH-I_PEPPER_rpt2_like"/>
    <property type="match status" value="2"/>
</dbReference>
<feature type="region of interest" description="Disordered" evidence="3">
    <location>
        <begin position="1"/>
        <end position="41"/>
    </location>
</feature>
<name>A0A5E4GE15_PRUDU</name>
<dbReference type="AlphaFoldDB" id="A0A5E4GE15"/>
<evidence type="ECO:0000256" key="3">
    <source>
        <dbReference type="SAM" id="MobiDB-lite"/>
    </source>
</evidence>
<proteinExistence type="predicted"/>
<feature type="domain" description="K Homology" evidence="4">
    <location>
        <begin position="43"/>
        <end position="146"/>
    </location>
</feature>
<dbReference type="InParanoid" id="A0A5E4GE15"/>
<feature type="domain" description="K Homology" evidence="4">
    <location>
        <begin position="156"/>
        <end position="230"/>
    </location>
</feature>
<dbReference type="GO" id="GO:0003723">
    <property type="term" value="F:RNA binding"/>
    <property type="evidence" value="ECO:0007669"/>
    <property type="project" value="UniProtKB-UniRule"/>
</dbReference>
<feature type="domain" description="K Homology" evidence="4">
    <location>
        <begin position="396"/>
        <end position="471"/>
    </location>
</feature>
<dbReference type="InterPro" id="IPR004088">
    <property type="entry name" value="KH_dom_type_1"/>
</dbReference>
<evidence type="ECO:0000256" key="1">
    <source>
        <dbReference type="ARBA" id="ARBA00022737"/>
    </source>
</evidence>
<protein>
    <recommendedName>
        <fullName evidence="4">K Homology domain-containing protein</fullName>
    </recommendedName>
</protein>
<keyword evidence="2" id="KW-0694">RNA-binding</keyword>
<gene>
    <name evidence="6" type="ORF">ALMOND_2B005729</name>
    <name evidence="5" type="ORF">L3X38_042918</name>
</gene>
<evidence type="ECO:0000256" key="2">
    <source>
        <dbReference type="PROSITE-ProRule" id="PRU00117"/>
    </source>
</evidence>
<dbReference type="PROSITE" id="PS50084">
    <property type="entry name" value="KH_TYPE_1"/>
    <property type="match status" value="5"/>
</dbReference>
<accession>A0A5E4GE15</accession>
<dbReference type="OMA" id="VGHASFR"/>
<dbReference type="Pfam" id="PF00013">
    <property type="entry name" value="KH_1"/>
    <property type="match status" value="5"/>
</dbReference>
<dbReference type="Gramene" id="VVA37903">
    <property type="protein sequence ID" value="VVA37903"/>
    <property type="gene ID" value="Prudul26B005729"/>
</dbReference>
<evidence type="ECO:0000313" key="6">
    <source>
        <dbReference type="EMBL" id="VVA37903.1"/>
    </source>
</evidence>
<dbReference type="SMART" id="SM00322">
    <property type="entry name" value="KH"/>
    <property type="match status" value="5"/>
</dbReference>
<organism evidence="6 7">
    <name type="scientific">Prunus dulcis</name>
    <name type="common">Almond</name>
    <name type="synonym">Amygdalus dulcis</name>
    <dbReference type="NCBI Taxonomy" id="3755"/>
    <lineage>
        <taxon>Eukaryota</taxon>
        <taxon>Viridiplantae</taxon>
        <taxon>Streptophyta</taxon>
        <taxon>Embryophyta</taxon>
        <taxon>Tracheophyta</taxon>
        <taxon>Spermatophyta</taxon>
        <taxon>Magnoliopsida</taxon>
        <taxon>eudicotyledons</taxon>
        <taxon>Gunneridae</taxon>
        <taxon>Pentapetalae</taxon>
        <taxon>rosids</taxon>
        <taxon>fabids</taxon>
        <taxon>Rosales</taxon>
        <taxon>Rosaceae</taxon>
        <taxon>Amygdaloideae</taxon>
        <taxon>Amygdaleae</taxon>
        <taxon>Prunus</taxon>
    </lineage>
</organism>
<dbReference type="CDD" id="cd22462">
    <property type="entry name" value="KH-I_HEN4_like_rpt5"/>
    <property type="match status" value="1"/>
</dbReference>
<dbReference type="SUPFAM" id="SSF54791">
    <property type="entry name" value="Eukaryotic type KH-domain (KH-domain type I)"/>
    <property type="match status" value="5"/>
</dbReference>
<reference evidence="6" key="1">
    <citation type="submission" date="2019-07" db="EMBL/GenBank/DDBJ databases">
        <authorList>
            <person name="Alioto T."/>
            <person name="Alioto T."/>
            <person name="Gomez Garrido J."/>
        </authorList>
    </citation>
    <scope>NUCLEOTIDE SEQUENCE</scope>
</reference>
<feature type="domain" description="K Homology" evidence="4">
    <location>
        <begin position="585"/>
        <end position="655"/>
    </location>
</feature>
<keyword evidence="1" id="KW-0677">Repeat</keyword>